<name>A0A0L0FTG5_9EUKA</name>
<reference evidence="1 2" key="1">
    <citation type="submission" date="2011-02" db="EMBL/GenBank/DDBJ databases">
        <title>The Genome Sequence of Sphaeroforma arctica JP610.</title>
        <authorList>
            <consortium name="The Broad Institute Genome Sequencing Platform"/>
            <person name="Russ C."/>
            <person name="Cuomo C."/>
            <person name="Young S.K."/>
            <person name="Zeng Q."/>
            <person name="Gargeya S."/>
            <person name="Alvarado L."/>
            <person name="Berlin A."/>
            <person name="Chapman S.B."/>
            <person name="Chen Z."/>
            <person name="Freedman E."/>
            <person name="Gellesch M."/>
            <person name="Goldberg J."/>
            <person name="Griggs A."/>
            <person name="Gujja S."/>
            <person name="Heilman E."/>
            <person name="Heiman D."/>
            <person name="Howarth C."/>
            <person name="Mehta T."/>
            <person name="Neiman D."/>
            <person name="Pearson M."/>
            <person name="Roberts A."/>
            <person name="Saif S."/>
            <person name="Shea T."/>
            <person name="Shenoy N."/>
            <person name="Sisk P."/>
            <person name="Stolte C."/>
            <person name="Sykes S."/>
            <person name="White J."/>
            <person name="Yandava C."/>
            <person name="Burger G."/>
            <person name="Gray M.W."/>
            <person name="Holland P.W.H."/>
            <person name="King N."/>
            <person name="Lang F.B.F."/>
            <person name="Roger A.J."/>
            <person name="Ruiz-Trillo I."/>
            <person name="Haas B."/>
            <person name="Nusbaum C."/>
            <person name="Birren B."/>
        </authorList>
    </citation>
    <scope>NUCLEOTIDE SEQUENCE [LARGE SCALE GENOMIC DNA]</scope>
    <source>
        <strain evidence="1 2">JP610</strain>
    </source>
</reference>
<organism evidence="1 2">
    <name type="scientific">Sphaeroforma arctica JP610</name>
    <dbReference type="NCBI Taxonomy" id="667725"/>
    <lineage>
        <taxon>Eukaryota</taxon>
        <taxon>Ichthyosporea</taxon>
        <taxon>Ichthyophonida</taxon>
        <taxon>Sphaeroforma</taxon>
    </lineage>
</organism>
<proteinExistence type="predicted"/>
<accession>A0A0L0FTG5</accession>
<sequence>MENQNEERLMKSYVAYLRTGNLARFETSFREFRKACEHDNIDYLVIQVVKIIDQASLLVISKITKDREENAFGILFENIDLEYLHVDDYEGINLHLSFGNYQNFRVFAALSLGIASFRAYGFHGFSWRHPRNRLVMIKTFTLSTATYGLNIIA</sequence>
<dbReference type="GeneID" id="25908042"/>
<protein>
    <submittedName>
        <fullName evidence="1">Uncharacterized protein</fullName>
    </submittedName>
</protein>
<evidence type="ECO:0000313" key="2">
    <source>
        <dbReference type="Proteomes" id="UP000054560"/>
    </source>
</evidence>
<gene>
    <name evidence="1" type="ORF">SARC_07538</name>
</gene>
<dbReference type="EMBL" id="KQ242201">
    <property type="protein sequence ID" value="KNC80095.1"/>
    <property type="molecule type" value="Genomic_DNA"/>
</dbReference>
<evidence type="ECO:0000313" key="1">
    <source>
        <dbReference type="EMBL" id="KNC80095.1"/>
    </source>
</evidence>
<keyword evidence="2" id="KW-1185">Reference proteome</keyword>
<dbReference type="RefSeq" id="XP_014153997.1">
    <property type="nucleotide sequence ID" value="XM_014298522.1"/>
</dbReference>
<dbReference type="AlphaFoldDB" id="A0A0L0FTG5"/>
<dbReference type="Proteomes" id="UP000054560">
    <property type="component" value="Unassembled WGS sequence"/>
</dbReference>